<evidence type="ECO:0000256" key="14">
    <source>
        <dbReference type="ARBA" id="ARBA00071683"/>
    </source>
</evidence>
<dbReference type="SUPFAM" id="SSF57845">
    <property type="entry name" value="B-box zinc-binding domain"/>
    <property type="match status" value="1"/>
</dbReference>
<dbReference type="Proteomes" id="UP000308365">
    <property type="component" value="Unassembled WGS sequence"/>
</dbReference>
<dbReference type="InterPro" id="IPR000315">
    <property type="entry name" value="Znf_B-box"/>
</dbReference>
<evidence type="ECO:0000313" key="21">
    <source>
        <dbReference type="Proteomes" id="UP000308365"/>
    </source>
</evidence>
<dbReference type="GO" id="GO:0045087">
    <property type="term" value="P:innate immune response"/>
    <property type="evidence" value="ECO:0007669"/>
    <property type="project" value="UniProtKB-KW"/>
</dbReference>
<keyword evidence="10 16" id="KW-0175">Coiled coil</keyword>
<accession>A0A4U1F1Q1</accession>
<keyword evidence="9" id="KW-0391">Immunity</keyword>
<evidence type="ECO:0000256" key="16">
    <source>
        <dbReference type="SAM" id="Coils"/>
    </source>
</evidence>
<reference evidence="21" key="1">
    <citation type="journal article" date="2019" name="IScience">
        <title>Narwhal Genome Reveals Long-Term Low Genetic Diversity despite Current Large Abundance Size.</title>
        <authorList>
            <person name="Westbury M.V."/>
            <person name="Petersen B."/>
            <person name="Garde E."/>
            <person name="Heide-Jorgensen M.P."/>
            <person name="Lorenzen E.D."/>
        </authorList>
    </citation>
    <scope>NUCLEOTIDE SEQUENCE [LARGE SCALE GENOMIC DNA]</scope>
</reference>
<feature type="chain" id="PRO_5021015264" description="Tripartite motif-containing protein 29" evidence="18">
    <location>
        <begin position="23"/>
        <end position="863"/>
    </location>
</feature>
<keyword evidence="5" id="KW-0399">Innate immunity</keyword>
<dbReference type="AlphaFoldDB" id="A0A4U1F1Q1"/>
<keyword evidence="3" id="KW-0963">Cytoplasm</keyword>
<sequence>MIGIVPGMLWLPFQFRFQFLFRFRLWFWAQLYPQDGGKGGHGVMRQTVDELPRSGGWKNMEDMEGIFSDITKPLDSGDCQETVPGVHRVSRALRLPVPLLPRRSARGHPPHLQRARHRPARRPTMEAAGASRSGGASPEARGARSLLGPRGSLENGAKAEGKEARITNSHGREAAEGKSLGGSLKPGEGKGSLFLGNKGRCPIIQFVESVDDKGSNYFSMDSGEGKMSPYARLQLGATKKPPVTLAEKGEPRRPIFLEPRKPTVAVMEPGDLQQNISPRAASSTHLHSKLGSEEVLCDSCIGNKQKAVKSCLVCQASFCELHLKPHLEGAAFRDHQLLEPIRDFEARKCTLHGKTMELFCQTDQTCICYLCMFQEHKNHITVTVEEAKAEKETELSLQKEQLQLKIIEIEDEAEKWQKEKDRIKSFTTNEKAALEQNFRDLMQDLEKQKEEVKAALQQREQDAVDQVEVIVDALDERAKVLRDDKQTREQLHDISDSVLFLQEFGALMSSYSLPPPLPTYHVLLEGEGLGQSLGNFKDDLLNVCMRHVEKMCKGDLSHSFIERNHMENGGDQRYVNSYSNNYTSEWGAPDTVKKYSMYLTSKGGSRTSYQPVSPSRLSKDKTFNNLYGTKGNYTSRAWEYSSPVQSSDDLPAVQGSSSFSLKGYPSLLRSQSPKAQPQTWKSSKQNYLPHYRPFCVNKGNEIRSSEAPGPAALAVLLIWGRLASPSSPSASSIQAPSCSVTKDHHLSCAQRPTLMRLPVSHPHGPTSSQQPGPLGEDWPHVPCSGPTYPGSAWRGLQPSATTEEKLSGLWGLRGGGPLAGVGEAGRETFSLGFPFLNKPLITHFFVLNKRFPEGHQRGWLQFF</sequence>
<evidence type="ECO:0000256" key="17">
    <source>
        <dbReference type="SAM" id="MobiDB-lite"/>
    </source>
</evidence>
<evidence type="ECO:0000256" key="9">
    <source>
        <dbReference type="ARBA" id="ARBA00022859"/>
    </source>
</evidence>
<evidence type="ECO:0000259" key="19">
    <source>
        <dbReference type="PROSITE" id="PS50119"/>
    </source>
</evidence>
<dbReference type="EMBL" id="RWIC01000496">
    <property type="protein sequence ID" value="TKC43112.1"/>
    <property type="molecule type" value="Genomic_DNA"/>
</dbReference>
<dbReference type="Gene3D" id="4.10.830.40">
    <property type="match status" value="1"/>
</dbReference>
<dbReference type="PANTHER" id="PTHR25465:SF7">
    <property type="entry name" value="TRIPARTITE MOTIF-CONTAINING PROTEIN 29"/>
    <property type="match status" value="1"/>
</dbReference>
<evidence type="ECO:0000256" key="8">
    <source>
        <dbReference type="ARBA" id="ARBA00022833"/>
    </source>
</evidence>
<evidence type="ECO:0000256" key="5">
    <source>
        <dbReference type="ARBA" id="ARBA00022588"/>
    </source>
</evidence>
<dbReference type="FunFam" id="4.10.830.40:FF:000003">
    <property type="entry name" value="Tripartite motif containing 29"/>
    <property type="match status" value="1"/>
</dbReference>
<comment type="function">
    <text evidence="12">Plays a crucial role in the regulation of macrophage activation in response to viral or bacterial infections within the respiratory tract. Mechanistically, TRIM29 interacts with IKBKG/NEMO in the lysosome where it induces its 'Lys-48' ubiquitination and subsequent degradation. In turn, the expression of type I interferons and the production of pro-inflammatory cytokines are inhibited. Additionally, induces the 'Lys-48' ubiquitination of STING1 in a similar way, leading to its degradation.</text>
</comment>
<dbReference type="PROSITE" id="PS50119">
    <property type="entry name" value="ZF_BBOX"/>
    <property type="match status" value="1"/>
</dbReference>
<feature type="domain" description="B box-type" evidence="19">
    <location>
        <begin position="344"/>
        <end position="384"/>
    </location>
</feature>
<evidence type="ECO:0000256" key="10">
    <source>
        <dbReference type="ARBA" id="ARBA00023054"/>
    </source>
</evidence>
<dbReference type="GO" id="GO:0008270">
    <property type="term" value="F:zinc ion binding"/>
    <property type="evidence" value="ECO:0007669"/>
    <property type="project" value="UniProtKB-KW"/>
</dbReference>
<feature type="coiled-coil region" evidence="16">
    <location>
        <begin position="392"/>
        <end position="462"/>
    </location>
</feature>
<dbReference type="Pfam" id="PF00643">
    <property type="entry name" value="zf-B_box"/>
    <property type="match status" value="1"/>
</dbReference>
<evidence type="ECO:0000313" key="20">
    <source>
        <dbReference type="EMBL" id="TKC43112.1"/>
    </source>
</evidence>
<dbReference type="CDD" id="cd19840">
    <property type="entry name" value="Bbox1_TRIM29"/>
    <property type="match status" value="1"/>
</dbReference>
<evidence type="ECO:0000256" key="6">
    <source>
        <dbReference type="ARBA" id="ARBA00022723"/>
    </source>
</evidence>
<feature type="region of interest" description="Disordered" evidence="17">
    <location>
        <begin position="101"/>
        <end position="185"/>
    </location>
</feature>
<comment type="subcellular location">
    <subcellularLocation>
        <location evidence="2">Cytoplasm</location>
    </subcellularLocation>
    <subcellularLocation>
        <location evidence="1">Lysosome</location>
    </subcellularLocation>
</comment>
<evidence type="ECO:0000256" key="15">
    <source>
        <dbReference type="PROSITE-ProRule" id="PRU00024"/>
    </source>
</evidence>
<gene>
    <name evidence="20" type="ORF">EI555_000593</name>
</gene>
<dbReference type="Gene3D" id="3.30.160.60">
    <property type="entry name" value="Classic Zinc Finger"/>
    <property type="match status" value="1"/>
</dbReference>
<feature type="compositionally biased region" description="Low complexity" evidence="17">
    <location>
        <begin position="126"/>
        <end position="145"/>
    </location>
</feature>
<keyword evidence="11" id="KW-0458">Lysosome</keyword>
<evidence type="ECO:0000256" key="2">
    <source>
        <dbReference type="ARBA" id="ARBA00004496"/>
    </source>
</evidence>
<name>A0A4U1F1Q1_MONMO</name>
<keyword evidence="7 15" id="KW-0863">Zinc-finger</keyword>
<evidence type="ECO:0000256" key="7">
    <source>
        <dbReference type="ARBA" id="ARBA00022771"/>
    </source>
</evidence>
<feature type="compositionally biased region" description="Basic and acidic residues" evidence="17">
    <location>
        <begin position="157"/>
        <end position="176"/>
    </location>
</feature>
<evidence type="ECO:0000256" key="13">
    <source>
        <dbReference type="ARBA" id="ARBA00063229"/>
    </source>
</evidence>
<keyword evidence="8" id="KW-0862">Zinc</keyword>
<dbReference type="GO" id="GO:0005764">
    <property type="term" value="C:lysosome"/>
    <property type="evidence" value="ECO:0007669"/>
    <property type="project" value="UniProtKB-SubCell"/>
</dbReference>
<dbReference type="InterPro" id="IPR058030">
    <property type="entry name" value="TRIM8/14/16/25/29/45/65_CC"/>
</dbReference>
<protein>
    <recommendedName>
        <fullName evidence="14">Tripartite motif-containing protein 29</fullName>
    </recommendedName>
</protein>
<dbReference type="SMART" id="SM00336">
    <property type="entry name" value="BBOX"/>
    <property type="match status" value="1"/>
</dbReference>
<evidence type="ECO:0000256" key="12">
    <source>
        <dbReference type="ARBA" id="ARBA00056595"/>
    </source>
</evidence>
<dbReference type="InterPro" id="IPR051051">
    <property type="entry name" value="E3_ubiq-ligase_TRIM/RNF"/>
</dbReference>
<feature type="compositionally biased region" description="Basic residues" evidence="17">
    <location>
        <begin position="103"/>
        <end position="121"/>
    </location>
</feature>
<evidence type="ECO:0000256" key="1">
    <source>
        <dbReference type="ARBA" id="ARBA00004371"/>
    </source>
</evidence>
<dbReference type="PANTHER" id="PTHR25465">
    <property type="entry name" value="B-BOX DOMAIN CONTAINING"/>
    <property type="match status" value="1"/>
</dbReference>
<comment type="caution">
    <text evidence="20">The sequence shown here is derived from an EMBL/GenBank/DDBJ whole genome shotgun (WGS) entry which is preliminary data.</text>
</comment>
<dbReference type="Pfam" id="PF25600">
    <property type="entry name" value="TRIM_CC"/>
    <property type="match status" value="1"/>
</dbReference>
<feature type="signal peptide" evidence="18">
    <location>
        <begin position="1"/>
        <end position="22"/>
    </location>
</feature>
<evidence type="ECO:0000256" key="4">
    <source>
        <dbReference type="ARBA" id="ARBA00022553"/>
    </source>
</evidence>
<keyword evidence="6" id="KW-0479">Metal-binding</keyword>
<evidence type="ECO:0000256" key="3">
    <source>
        <dbReference type="ARBA" id="ARBA00022490"/>
    </source>
</evidence>
<dbReference type="FunFam" id="3.30.160.60:FF:000903">
    <property type="entry name" value="Tripartite motif-containing protein 29"/>
    <property type="match status" value="1"/>
</dbReference>
<evidence type="ECO:0000256" key="18">
    <source>
        <dbReference type="SAM" id="SignalP"/>
    </source>
</evidence>
<organism evidence="20 21">
    <name type="scientific">Monodon monoceros</name>
    <name type="common">Narwhal</name>
    <name type="synonym">Ceratodon monodon</name>
    <dbReference type="NCBI Taxonomy" id="40151"/>
    <lineage>
        <taxon>Eukaryota</taxon>
        <taxon>Metazoa</taxon>
        <taxon>Chordata</taxon>
        <taxon>Craniata</taxon>
        <taxon>Vertebrata</taxon>
        <taxon>Euteleostomi</taxon>
        <taxon>Mammalia</taxon>
        <taxon>Eutheria</taxon>
        <taxon>Laurasiatheria</taxon>
        <taxon>Artiodactyla</taxon>
        <taxon>Whippomorpha</taxon>
        <taxon>Cetacea</taxon>
        <taxon>Odontoceti</taxon>
        <taxon>Monodontidae</taxon>
        <taxon>Monodon</taxon>
    </lineage>
</organism>
<evidence type="ECO:0000256" key="11">
    <source>
        <dbReference type="ARBA" id="ARBA00023228"/>
    </source>
</evidence>
<keyword evidence="18" id="KW-0732">Signal</keyword>
<keyword evidence="4" id="KW-0597">Phosphoprotein</keyword>
<proteinExistence type="predicted"/>
<dbReference type="CDD" id="cd19769">
    <property type="entry name" value="Bbox2_TRIM16-like"/>
    <property type="match status" value="1"/>
</dbReference>
<comment type="subunit">
    <text evidence="13">Interacts with VIM and HINT1. Interacts with IKBKG/NEMO. Interacts with STING1.</text>
</comment>